<evidence type="ECO:0000256" key="1">
    <source>
        <dbReference type="ARBA" id="ARBA00004370"/>
    </source>
</evidence>
<dbReference type="Pfam" id="PF08266">
    <property type="entry name" value="Cadherin_2"/>
    <property type="match status" value="1"/>
</dbReference>
<feature type="signal peptide" evidence="4">
    <location>
        <begin position="1"/>
        <end position="26"/>
    </location>
</feature>
<keyword evidence="7" id="KW-1185">Reference proteome</keyword>
<reference evidence="6" key="1">
    <citation type="submission" date="2025-08" db="UniProtKB">
        <authorList>
            <consortium name="Ensembl"/>
        </authorList>
    </citation>
    <scope>IDENTIFICATION</scope>
</reference>
<accession>A0A8C7WSE7</accession>
<dbReference type="GO" id="GO:0005509">
    <property type="term" value="F:calcium ion binding"/>
    <property type="evidence" value="ECO:0007669"/>
    <property type="project" value="InterPro"/>
</dbReference>
<reference evidence="6" key="2">
    <citation type="submission" date="2025-09" db="UniProtKB">
        <authorList>
            <consortium name="Ensembl"/>
        </authorList>
    </citation>
    <scope>IDENTIFICATION</scope>
</reference>
<dbReference type="InterPro" id="IPR050174">
    <property type="entry name" value="Protocadherin/Cadherin-CA"/>
</dbReference>
<dbReference type="PANTHER" id="PTHR24028">
    <property type="entry name" value="CADHERIN-87A"/>
    <property type="match status" value="1"/>
</dbReference>
<proteinExistence type="predicted"/>
<feature type="domain" description="Cadherin N-terminal" evidence="5">
    <location>
        <begin position="28"/>
        <end position="95"/>
    </location>
</feature>
<evidence type="ECO:0000259" key="5">
    <source>
        <dbReference type="Pfam" id="PF08266"/>
    </source>
</evidence>
<dbReference type="InterPro" id="IPR013164">
    <property type="entry name" value="Cadherin_N"/>
</dbReference>
<evidence type="ECO:0000256" key="4">
    <source>
        <dbReference type="SAM" id="SignalP"/>
    </source>
</evidence>
<keyword evidence="4" id="KW-0732">Signal</keyword>
<keyword evidence="3" id="KW-0325">Glycoprotein</keyword>
<dbReference type="GO" id="GO:0007155">
    <property type="term" value="P:cell adhesion"/>
    <property type="evidence" value="ECO:0007669"/>
    <property type="project" value="TreeGrafter"/>
</dbReference>
<evidence type="ECO:0000313" key="7">
    <source>
        <dbReference type="Proteomes" id="UP000694383"/>
    </source>
</evidence>
<evidence type="ECO:0000256" key="3">
    <source>
        <dbReference type="ARBA" id="ARBA00023180"/>
    </source>
</evidence>
<dbReference type="AlphaFoldDB" id="A0A8C7WSE7"/>
<organism evidence="6 7">
    <name type="scientific">Oryzias sinensis</name>
    <name type="common">Chinese medaka</name>
    <dbReference type="NCBI Taxonomy" id="183150"/>
    <lineage>
        <taxon>Eukaryota</taxon>
        <taxon>Metazoa</taxon>
        <taxon>Chordata</taxon>
        <taxon>Craniata</taxon>
        <taxon>Vertebrata</taxon>
        <taxon>Euteleostomi</taxon>
        <taxon>Actinopterygii</taxon>
        <taxon>Neopterygii</taxon>
        <taxon>Teleostei</taxon>
        <taxon>Neoteleostei</taxon>
        <taxon>Acanthomorphata</taxon>
        <taxon>Ovalentaria</taxon>
        <taxon>Atherinomorphae</taxon>
        <taxon>Beloniformes</taxon>
        <taxon>Adrianichthyidae</taxon>
        <taxon>Oryziinae</taxon>
        <taxon>Oryzias</taxon>
    </lineage>
</organism>
<comment type="subcellular location">
    <subcellularLocation>
        <location evidence="1">Membrane</location>
    </subcellularLocation>
</comment>
<dbReference type="SUPFAM" id="SSF49313">
    <property type="entry name" value="Cadherin-like"/>
    <property type="match status" value="1"/>
</dbReference>
<dbReference type="Ensembl" id="ENSOSIT00000002861.1">
    <property type="protein sequence ID" value="ENSOSIP00000002666.1"/>
    <property type="gene ID" value="ENSOSIG00000001636.1"/>
</dbReference>
<name>A0A8C7WSE7_9TELE</name>
<dbReference type="PANTHER" id="PTHR24028:SF114">
    <property type="entry name" value="PCDH2G3 PROTEIN-RELATED"/>
    <property type="match status" value="1"/>
</dbReference>
<evidence type="ECO:0000256" key="2">
    <source>
        <dbReference type="ARBA" id="ARBA00023136"/>
    </source>
</evidence>
<sequence>MALFSVDVSQRVGLFFLFVLGSCVNGDLSYTVQEEMKPGSVFGNIAKDLGLELGRLTARKPRVEMKKHGKEYCGINQENGDLFVSGRIDREEHCK</sequence>
<dbReference type="Gene3D" id="2.60.40.60">
    <property type="entry name" value="Cadherins"/>
    <property type="match status" value="1"/>
</dbReference>
<dbReference type="Proteomes" id="UP000694383">
    <property type="component" value="Unplaced"/>
</dbReference>
<protein>
    <recommendedName>
        <fullName evidence="5">Cadherin N-terminal domain-containing protein</fullName>
    </recommendedName>
</protein>
<dbReference type="InterPro" id="IPR015919">
    <property type="entry name" value="Cadherin-like_sf"/>
</dbReference>
<feature type="chain" id="PRO_5034738681" description="Cadherin N-terminal domain-containing protein" evidence="4">
    <location>
        <begin position="27"/>
        <end position="95"/>
    </location>
</feature>
<dbReference type="GO" id="GO:0005886">
    <property type="term" value="C:plasma membrane"/>
    <property type="evidence" value="ECO:0007669"/>
    <property type="project" value="TreeGrafter"/>
</dbReference>
<dbReference type="GeneTree" id="ENSGT00940000166432"/>
<keyword evidence="2" id="KW-0472">Membrane</keyword>
<evidence type="ECO:0000313" key="6">
    <source>
        <dbReference type="Ensembl" id="ENSOSIP00000002666.1"/>
    </source>
</evidence>